<evidence type="ECO:0000313" key="2">
    <source>
        <dbReference type="Proteomes" id="UP001148737"/>
    </source>
</evidence>
<name>A0ACC1QTX1_9HYPO</name>
<keyword evidence="2" id="KW-1185">Reference proteome</keyword>
<accession>A0ACC1QTX1</accession>
<organism evidence="1 2">
    <name type="scientific">Lecanicillium saksenae</name>
    <dbReference type="NCBI Taxonomy" id="468837"/>
    <lineage>
        <taxon>Eukaryota</taxon>
        <taxon>Fungi</taxon>
        <taxon>Dikarya</taxon>
        <taxon>Ascomycota</taxon>
        <taxon>Pezizomycotina</taxon>
        <taxon>Sordariomycetes</taxon>
        <taxon>Hypocreomycetidae</taxon>
        <taxon>Hypocreales</taxon>
        <taxon>Cordycipitaceae</taxon>
        <taxon>Lecanicillium</taxon>
    </lineage>
</organism>
<proteinExistence type="predicted"/>
<dbReference type="Proteomes" id="UP001148737">
    <property type="component" value="Unassembled WGS sequence"/>
</dbReference>
<comment type="caution">
    <text evidence="1">The sequence shown here is derived from an EMBL/GenBank/DDBJ whole genome shotgun (WGS) entry which is preliminary data.</text>
</comment>
<protein>
    <submittedName>
        <fullName evidence="1">Uncharacterized protein</fullName>
    </submittedName>
</protein>
<sequence length="244" mass="26584">MYPRVLDCFASWVDLQELVKDAAQLGKAENPSMRDSLTALGFGIVGTDVGSVWKKHTAAKDSLRIAAILASLLSRGHDDAVLSLIFTHRRKWSPGKASARYKSSGKFFRGPPKPTELFPFTAKVVLINATLAPVKVGASSLMDIFADYCPAAVGMHPRSGISGFVSLSSLSSLEQFIASVDGQSCEEYGGNWTVVSIFDPTLTPARTAEELDQFHQPKLEEKILEEGRLRQMKKSAQSSEHQSP</sequence>
<gene>
    <name evidence="1" type="ORF">NLG97_g4986</name>
</gene>
<dbReference type="EMBL" id="JANAKD010000528">
    <property type="protein sequence ID" value="KAJ3493048.1"/>
    <property type="molecule type" value="Genomic_DNA"/>
</dbReference>
<reference evidence="1" key="1">
    <citation type="submission" date="2022-07" db="EMBL/GenBank/DDBJ databases">
        <title>Genome Sequence of Lecanicillium saksenae.</title>
        <authorList>
            <person name="Buettner E."/>
        </authorList>
    </citation>
    <scope>NUCLEOTIDE SEQUENCE</scope>
    <source>
        <strain evidence="1">VT-O1</strain>
    </source>
</reference>
<evidence type="ECO:0000313" key="1">
    <source>
        <dbReference type="EMBL" id="KAJ3493048.1"/>
    </source>
</evidence>